<evidence type="ECO:0000256" key="2">
    <source>
        <dbReference type="ARBA" id="ARBA00005236"/>
    </source>
</evidence>
<feature type="domain" description="ABC3 transporter permease C-terminal" evidence="8">
    <location>
        <begin position="288"/>
        <end position="413"/>
    </location>
</feature>
<reference evidence="9" key="1">
    <citation type="submission" date="2019-11" db="EMBL/GenBank/DDBJ databases">
        <title>Microbial mats filling the niche in hypersaline microbial mats.</title>
        <authorList>
            <person name="Wong H.L."/>
            <person name="Macleod F.I."/>
            <person name="White R.A. III"/>
            <person name="Burns B.P."/>
        </authorList>
    </citation>
    <scope>NUCLEOTIDE SEQUENCE</scope>
    <source>
        <strain evidence="9">Rbin_158</strain>
    </source>
</reference>
<feature type="transmembrane region" description="Helical" evidence="7">
    <location>
        <begin position="20"/>
        <end position="41"/>
    </location>
</feature>
<evidence type="ECO:0000259" key="8">
    <source>
        <dbReference type="Pfam" id="PF02687"/>
    </source>
</evidence>
<sequence>MIKFLLKGLVRDRHRSLFPVIIVSAGVMITILINCWVRGVVGDITTTNAKLDTGHVKIMTRAYADIADQAPNDLAIFGVSELLADLQREYPRVDWAPRIKFGGLLDIPDEQGETRAQGPVAGLALDLFSPDSQETQRLNLDEAVVRGHLPQAPGEIVVSDQFAKDLGVTPGETATLISATANGSMAVYNFTIAGTIRFGVGAMDKSAMIADISDIQYALDMADGAGVILGFLPKMMYDKAVANRIAESFHATYEGNPDEFAPMMLTLREQNGLGEYLDMVNTWILAYVVGFIIVMSIVLWNTGLMSGIRRYGEIGVRLAIGENKGHVYRTLIYEAILIGVIGSVLGTLMGLGISYYLQERGIDISGMMQGGTILMSTVLRARITPAAFYIGFIPGLVATTLGAMMSGIGIFKRQTSQLFKELET</sequence>
<dbReference type="PANTHER" id="PTHR30489">
    <property type="entry name" value="LIPOPROTEIN-RELEASING SYSTEM TRANSMEMBRANE PROTEIN LOLE"/>
    <property type="match status" value="1"/>
</dbReference>
<dbReference type="InterPro" id="IPR051447">
    <property type="entry name" value="Lipoprotein-release_system"/>
</dbReference>
<evidence type="ECO:0000256" key="7">
    <source>
        <dbReference type="SAM" id="Phobius"/>
    </source>
</evidence>
<keyword evidence="5 7" id="KW-1133">Transmembrane helix</keyword>
<feature type="transmembrane region" description="Helical" evidence="7">
    <location>
        <begin position="331"/>
        <end position="357"/>
    </location>
</feature>
<feature type="transmembrane region" description="Helical" evidence="7">
    <location>
        <begin position="280"/>
        <end position="300"/>
    </location>
</feature>
<gene>
    <name evidence="9" type="ORF">GF339_00545</name>
</gene>
<comment type="caution">
    <text evidence="9">The sequence shown here is derived from an EMBL/GenBank/DDBJ whole genome shotgun (WGS) entry which is preliminary data.</text>
</comment>
<evidence type="ECO:0000256" key="5">
    <source>
        <dbReference type="ARBA" id="ARBA00022989"/>
    </source>
</evidence>
<dbReference type="AlphaFoldDB" id="A0A9D5Q4A4"/>
<dbReference type="PANTHER" id="PTHR30489:SF0">
    <property type="entry name" value="LIPOPROTEIN-RELEASING SYSTEM TRANSMEMBRANE PROTEIN LOLE"/>
    <property type="match status" value="1"/>
</dbReference>
<dbReference type="InterPro" id="IPR003838">
    <property type="entry name" value="ABC3_permease_C"/>
</dbReference>
<dbReference type="Pfam" id="PF02687">
    <property type="entry name" value="FtsX"/>
    <property type="match status" value="1"/>
</dbReference>
<dbReference type="GO" id="GO:0044874">
    <property type="term" value="P:lipoprotein localization to outer membrane"/>
    <property type="evidence" value="ECO:0007669"/>
    <property type="project" value="TreeGrafter"/>
</dbReference>
<keyword evidence="6 7" id="KW-0472">Membrane</keyword>
<protein>
    <submittedName>
        <fullName evidence="9">FtsX-like permease family protein</fullName>
    </submittedName>
</protein>
<keyword evidence="3" id="KW-1003">Cell membrane</keyword>
<evidence type="ECO:0000256" key="1">
    <source>
        <dbReference type="ARBA" id="ARBA00004651"/>
    </source>
</evidence>
<comment type="subcellular location">
    <subcellularLocation>
        <location evidence="1">Cell membrane</location>
        <topology evidence="1">Multi-pass membrane protein</topology>
    </subcellularLocation>
</comment>
<dbReference type="EMBL" id="WJJP01000015">
    <property type="protein sequence ID" value="MBD3323038.1"/>
    <property type="molecule type" value="Genomic_DNA"/>
</dbReference>
<evidence type="ECO:0000313" key="10">
    <source>
        <dbReference type="Proteomes" id="UP000649604"/>
    </source>
</evidence>
<keyword evidence="4 7" id="KW-0812">Transmembrane</keyword>
<name>A0A9D5Q4A4_9BACT</name>
<evidence type="ECO:0000256" key="3">
    <source>
        <dbReference type="ARBA" id="ARBA00022475"/>
    </source>
</evidence>
<dbReference type="Proteomes" id="UP000649604">
    <property type="component" value="Unassembled WGS sequence"/>
</dbReference>
<evidence type="ECO:0000256" key="6">
    <source>
        <dbReference type="ARBA" id="ARBA00023136"/>
    </source>
</evidence>
<evidence type="ECO:0000256" key="4">
    <source>
        <dbReference type="ARBA" id="ARBA00022692"/>
    </source>
</evidence>
<organism evidence="9 10">
    <name type="scientific">candidate division KSB3 bacterium</name>
    <dbReference type="NCBI Taxonomy" id="2044937"/>
    <lineage>
        <taxon>Bacteria</taxon>
        <taxon>candidate division KSB3</taxon>
    </lineage>
</organism>
<accession>A0A9D5Q4A4</accession>
<evidence type="ECO:0000313" key="9">
    <source>
        <dbReference type="EMBL" id="MBD3323038.1"/>
    </source>
</evidence>
<dbReference type="GO" id="GO:0098797">
    <property type="term" value="C:plasma membrane protein complex"/>
    <property type="evidence" value="ECO:0007669"/>
    <property type="project" value="TreeGrafter"/>
</dbReference>
<comment type="similarity">
    <text evidence="2">Belongs to the ABC-4 integral membrane protein family. LolC/E subfamily.</text>
</comment>
<feature type="transmembrane region" description="Helical" evidence="7">
    <location>
        <begin position="386"/>
        <end position="411"/>
    </location>
</feature>
<proteinExistence type="inferred from homology"/>